<accession>A0A346Y4K5</accession>
<dbReference type="GO" id="GO:0008483">
    <property type="term" value="F:transaminase activity"/>
    <property type="evidence" value="ECO:0007669"/>
    <property type="project" value="UniProtKB-KW"/>
</dbReference>
<dbReference type="EMBL" id="CP031165">
    <property type="protein sequence ID" value="AXV09402.1"/>
    <property type="molecule type" value="Genomic_DNA"/>
</dbReference>
<dbReference type="InterPro" id="IPR015422">
    <property type="entry name" value="PyrdxlP-dep_Trfase_small"/>
</dbReference>
<gene>
    <name evidence="3" type="ORF">DVS28_a4741</name>
</gene>
<dbReference type="CDD" id="cd00609">
    <property type="entry name" value="AAT_like"/>
    <property type="match status" value="1"/>
</dbReference>
<keyword evidence="3" id="KW-0032">Aminotransferase</keyword>
<evidence type="ECO:0000259" key="2">
    <source>
        <dbReference type="Pfam" id="PF00155"/>
    </source>
</evidence>
<evidence type="ECO:0000313" key="3">
    <source>
        <dbReference type="EMBL" id="AXV09402.1"/>
    </source>
</evidence>
<dbReference type="Gene3D" id="3.40.640.10">
    <property type="entry name" value="Type I PLP-dependent aspartate aminotransferase-like (Major domain)"/>
    <property type="match status" value="1"/>
</dbReference>
<organism evidence="3 4">
    <name type="scientific">Euzebya pacifica</name>
    <dbReference type="NCBI Taxonomy" id="1608957"/>
    <lineage>
        <taxon>Bacteria</taxon>
        <taxon>Bacillati</taxon>
        <taxon>Actinomycetota</taxon>
        <taxon>Nitriliruptoria</taxon>
        <taxon>Euzebyales</taxon>
    </lineage>
</organism>
<feature type="domain" description="Aminotransferase class I/classII large" evidence="2">
    <location>
        <begin position="54"/>
        <end position="385"/>
    </location>
</feature>
<dbReference type="Pfam" id="PF00155">
    <property type="entry name" value="Aminotran_1_2"/>
    <property type="match status" value="1"/>
</dbReference>
<proteinExistence type="predicted"/>
<sequence>MLAGGFASYIDAHVARQDDPGYVSLAIAENLQMFDLLGPRLESFPPVPPRVVGYDANAGRQVLREAIAGLVGRRMFGRAIDPAHVGVLSGASAVLEAMAFVLGDPGDGVLVPTPSYAGFWPDLGARAGLDVVGVPTRAEDGYRLTPDMLDRARTDAGRPTPILLLTNPDNPRGQVRDRDEVEALIAWAEDRRIHVIADEVYGLTVFGEGTDFASAGRLRPSLGDHLHVVWAVSKDFGMSGLRCGAVVTENEPLRNAIELQGIWTGVSSLAQHAIAAMLADDAWVDTYLDAMRDRLGNLAATVSRALTAADVPHLPPTAGFFVLCDLREWLAEPTVEAEHALWQRILDEADVNLTPGSALRAPDPGIFRLCYAANPPEVVADAVGRVIEVLRAA</sequence>
<reference evidence="3 4" key="1">
    <citation type="submission" date="2018-09" db="EMBL/GenBank/DDBJ databases">
        <title>Complete genome sequence of Euzebya sp. DY32-46 isolated from seawater of Pacific Ocean.</title>
        <authorList>
            <person name="Xu L."/>
            <person name="Wu Y.-H."/>
            <person name="Xu X.-W."/>
        </authorList>
    </citation>
    <scope>NUCLEOTIDE SEQUENCE [LARGE SCALE GENOMIC DNA]</scope>
    <source>
        <strain evidence="3 4">DY32-46</strain>
    </source>
</reference>
<dbReference type="PRINTS" id="PR00753">
    <property type="entry name" value="ACCSYNTHASE"/>
</dbReference>
<dbReference type="PANTHER" id="PTHR43795:SF39">
    <property type="entry name" value="AMINOTRANSFERASE CLASS I_CLASSII DOMAIN-CONTAINING PROTEIN"/>
    <property type="match status" value="1"/>
</dbReference>
<keyword evidence="4" id="KW-1185">Reference proteome</keyword>
<name>A0A346Y4K5_9ACTN</name>
<dbReference type="AlphaFoldDB" id="A0A346Y4K5"/>
<dbReference type="SUPFAM" id="SSF53383">
    <property type="entry name" value="PLP-dependent transferases"/>
    <property type="match status" value="1"/>
</dbReference>
<dbReference type="GO" id="GO:0006520">
    <property type="term" value="P:amino acid metabolic process"/>
    <property type="evidence" value="ECO:0007669"/>
    <property type="project" value="TreeGrafter"/>
</dbReference>
<dbReference type="InterPro" id="IPR015421">
    <property type="entry name" value="PyrdxlP-dep_Trfase_major"/>
</dbReference>
<dbReference type="InterPro" id="IPR015424">
    <property type="entry name" value="PyrdxlP-dep_Trfase"/>
</dbReference>
<dbReference type="InterPro" id="IPR004839">
    <property type="entry name" value="Aminotransferase_I/II_large"/>
</dbReference>
<dbReference type="Gene3D" id="3.90.1150.10">
    <property type="entry name" value="Aspartate Aminotransferase, domain 1"/>
    <property type="match status" value="1"/>
</dbReference>
<evidence type="ECO:0000313" key="4">
    <source>
        <dbReference type="Proteomes" id="UP000264006"/>
    </source>
</evidence>
<keyword evidence="1" id="KW-0663">Pyridoxal phosphate</keyword>
<protein>
    <submittedName>
        <fullName evidence="3">Aspartate aminotransferase</fullName>
    </submittedName>
</protein>
<dbReference type="GO" id="GO:0030170">
    <property type="term" value="F:pyridoxal phosphate binding"/>
    <property type="evidence" value="ECO:0007669"/>
    <property type="project" value="InterPro"/>
</dbReference>
<dbReference type="InterPro" id="IPR050478">
    <property type="entry name" value="Ethylene_sulfur-biosynth"/>
</dbReference>
<dbReference type="KEGG" id="euz:DVS28_a4741"/>
<dbReference type="PANTHER" id="PTHR43795">
    <property type="entry name" value="BIFUNCTIONAL ASPARTATE AMINOTRANSFERASE AND GLUTAMATE/ASPARTATE-PREPHENATE AMINOTRANSFERASE-RELATED"/>
    <property type="match status" value="1"/>
</dbReference>
<evidence type="ECO:0000256" key="1">
    <source>
        <dbReference type="ARBA" id="ARBA00022898"/>
    </source>
</evidence>
<keyword evidence="3" id="KW-0808">Transferase</keyword>
<dbReference type="Proteomes" id="UP000264006">
    <property type="component" value="Chromosome"/>
</dbReference>